<dbReference type="AlphaFoldDB" id="A0A8S1R4J0"/>
<gene>
    <name evidence="2" type="ORF">PSON_ATCC_30995.1.T1350136</name>
</gene>
<dbReference type="EMBL" id="CAJJDN010000135">
    <property type="protein sequence ID" value="CAD8121992.1"/>
    <property type="molecule type" value="Genomic_DNA"/>
</dbReference>
<keyword evidence="3" id="KW-1185">Reference proteome</keyword>
<dbReference type="Proteomes" id="UP000692954">
    <property type="component" value="Unassembled WGS sequence"/>
</dbReference>
<protein>
    <submittedName>
        <fullName evidence="2">Uncharacterized protein</fullName>
    </submittedName>
</protein>
<proteinExistence type="predicted"/>
<evidence type="ECO:0000256" key="1">
    <source>
        <dbReference type="SAM" id="Phobius"/>
    </source>
</evidence>
<keyword evidence="1" id="KW-1133">Transmembrane helix</keyword>
<reference evidence="2" key="1">
    <citation type="submission" date="2021-01" db="EMBL/GenBank/DDBJ databases">
        <authorList>
            <consortium name="Genoscope - CEA"/>
            <person name="William W."/>
        </authorList>
    </citation>
    <scope>NUCLEOTIDE SEQUENCE</scope>
</reference>
<keyword evidence="1" id="KW-0472">Membrane</keyword>
<feature type="transmembrane region" description="Helical" evidence="1">
    <location>
        <begin position="128"/>
        <end position="149"/>
    </location>
</feature>
<dbReference type="OrthoDB" id="338816at2759"/>
<evidence type="ECO:0000313" key="2">
    <source>
        <dbReference type="EMBL" id="CAD8121992.1"/>
    </source>
</evidence>
<organism evidence="2 3">
    <name type="scientific">Paramecium sonneborni</name>
    <dbReference type="NCBI Taxonomy" id="65129"/>
    <lineage>
        <taxon>Eukaryota</taxon>
        <taxon>Sar</taxon>
        <taxon>Alveolata</taxon>
        <taxon>Ciliophora</taxon>
        <taxon>Intramacronucleata</taxon>
        <taxon>Oligohymenophorea</taxon>
        <taxon>Peniculida</taxon>
        <taxon>Parameciidae</taxon>
        <taxon>Paramecium</taxon>
    </lineage>
</organism>
<comment type="caution">
    <text evidence="2">The sequence shown here is derived from an EMBL/GenBank/DDBJ whole genome shotgun (WGS) entry which is preliminary data.</text>
</comment>
<evidence type="ECO:0000313" key="3">
    <source>
        <dbReference type="Proteomes" id="UP000692954"/>
    </source>
</evidence>
<keyword evidence="1" id="KW-0812">Transmembrane</keyword>
<accession>A0A8S1R4J0</accession>
<name>A0A8S1R4J0_9CILI</name>
<sequence length="151" mass="17925">MDNLNLLIVTFNQQLSAFRIFRSLSIHQTWAQLVVEVFKRIESRIWGTNYKGSYLENVSAFPASNHIFKLDDDVLKISIKQFGKSIAEQKYFMRFDQSHFSSSYFLARNILNIFFQTQQLNEAKRSYYFAWLKSLFISMLTISIFQCLFEL</sequence>